<keyword evidence="2" id="KW-0175">Coiled coil</keyword>
<dbReference type="PANTHER" id="PTHR37813:SF1">
    <property type="entry name" value="FELS-2 PROPHAGE PROTEIN"/>
    <property type="match status" value="1"/>
</dbReference>
<evidence type="ECO:0000259" key="5">
    <source>
        <dbReference type="Pfam" id="PF10145"/>
    </source>
</evidence>
<keyword evidence="4" id="KW-0812">Transmembrane</keyword>
<reference evidence="6 7" key="1">
    <citation type="submission" date="2019-03" db="EMBL/GenBank/DDBJ databases">
        <title>Deep-cultivation of Planctomycetes and their phenomic and genomic characterization uncovers novel biology.</title>
        <authorList>
            <person name="Wiegand S."/>
            <person name="Jogler M."/>
            <person name="Boedeker C."/>
            <person name="Pinto D."/>
            <person name="Vollmers J."/>
            <person name="Rivas-Marin E."/>
            <person name="Kohn T."/>
            <person name="Peeters S.H."/>
            <person name="Heuer A."/>
            <person name="Rast P."/>
            <person name="Oberbeckmann S."/>
            <person name="Bunk B."/>
            <person name="Jeske O."/>
            <person name="Meyerdierks A."/>
            <person name="Storesund J.E."/>
            <person name="Kallscheuer N."/>
            <person name="Luecker S."/>
            <person name="Lage O.M."/>
            <person name="Pohl T."/>
            <person name="Merkel B.J."/>
            <person name="Hornburger P."/>
            <person name="Mueller R.-W."/>
            <person name="Bruemmer F."/>
            <person name="Labrenz M."/>
            <person name="Spormann A.M."/>
            <person name="Op den Camp H."/>
            <person name="Overmann J."/>
            <person name="Amann R."/>
            <person name="Jetten M.S.M."/>
            <person name="Mascher T."/>
            <person name="Medema M.H."/>
            <person name="Devos D.P."/>
            <person name="Kaster A.-K."/>
            <person name="Ovreas L."/>
            <person name="Rohde M."/>
            <person name="Galperin M.Y."/>
            <person name="Jogler C."/>
        </authorList>
    </citation>
    <scope>NUCLEOTIDE SEQUENCE [LARGE SCALE GENOMIC DNA]</scope>
    <source>
        <strain evidence="6 7">Enr17</strain>
    </source>
</reference>
<evidence type="ECO:0000256" key="2">
    <source>
        <dbReference type="SAM" id="Coils"/>
    </source>
</evidence>
<evidence type="ECO:0000256" key="4">
    <source>
        <dbReference type="SAM" id="Phobius"/>
    </source>
</evidence>
<gene>
    <name evidence="6" type="ORF">Enr17x_57770</name>
</gene>
<evidence type="ECO:0000313" key="7">
    <source>
        <dbReference type="Proteomes" id="UP000318313"/>
    </source>
</evidence>
<dbReference type="Pfam" id="PF10145">
    <property type="entry name" value="PhageMin_Tail"/>
    <property type="match status" value="1"/>
</dbReference>
<organism evidence="6 7">
    <name type="scientific">Gimesia fumaroli</name>
    <dbReference type="NCBI Taxonomy" id="2527976"/>
    <lineage>
        <taxon>Bacteria</taxon>
        <taxon>Pseudomonadati</taxon>
        <taxon>Planctomycetota</taxon>
        <taxon>Planctomycetia</taxon>
        <taxon>Planctomycetales</taxon>
        <taxon>Planctomycetaceae</taxon>
        <taxon>Gimesia</taxon>
    </lineage>
</organism>
<dbReference type="OrthoDB" id="9780715at2"/>
<dbReference type="InterPro" id="IPR010090">
    <property type="entry name" value="Phage_tape_meas"/>
</dbReference>
<dbReference type="NCBIfam" id="TIGR01760">
    <property type="entry name" value="tape_meas_TP901"/>
    <property type="match status" value="1"/>
</dbReference>
<feature type="region of interest" description="Disordered" evidence="3">
    <location>
        <begin position="689"/>
        <end position="709"/>
    </location>
</feature>
<proteinExistence type="predicted"/>
<dbReference type="RefSeq" id="WP_145313390.1">
    <property type="nucleotide sequence ID" value="NZ_CP037452.1"/>
</dbReference>
<keyword evidence="4" id="KW-1133">Transmembrane helix</keyword>
<dbReference type="KEGG" id="gfm:Enr17x_57770"/>
<evidence type="ECO:0000256" key="1">
    <source>
        <dbReference type="ARBA" id="ARBA00022612"/>
    </source>
</evidence>
<feature type="coiled-coil region" evidence="2">
    <location>
        <begin position="617"/>
        <end position="670"/>
    </location>
</feature>
<feature type="domain" description="Phage tail tape measure protein" evidence="5">
    <location>
        <begin position="78"/>
        <end position="273"/>
    </location>
</feature>
<evidence type="ECO:0000313" key="6">
    <source>
        <dbReference type="EMBL" id="QDV53696.1"/>
    </source>
</evidence>
<sequence length="754" mass="78721">MDLYTKDAKMRKGLANARRHLKAFGGFVKKTGANMVLGGAAIALPFIMALPIFAQFSDKMSEVQAITGATGAEFVLLNDTAKQLGSTTSFSASQVADGMKFLGMAGFETKEIIAGIPAVLNLARAGALELGVAADIASDVGSAFGMAADEIGHLADVIATTATSANTSVEMMGESFKFVAPVAKAAGQSLEETAAAIGLLGNSGIKASMAGTDLKNILIAFVKQKSALSKFGVSAADAQGRIRPLLDVMRELGQATNGLSESEKLAFFMETFGKISGKSALILAGLNSEVDTMRGKLANADGAAARMAKVMDDNLGGSFRGLLSAMEGMAISLIEQVSDPLRDVIGWITVASSATSKWMQENQGLVRTVALLSAGLIIGGSALFLIGGAALLAGAAIGGLSALITGLGAVAGVVVSPVVLISAALVGAVGKLLYFTGIGGKAINWIQNQFSGLGETVGNVFGAIKRAMAAGDYKKAAEILWLGIGVAWLTGSTQIMGYVDSWKHSFLDVWYSTNDAASKYFIDMWADVKGAWEGFTRFIGDTWDITIGGMKKSVAALQEFLAIQQIELKYGDDPSKQLIKNAAIAGVKTASSIANQRTQSEQEAAIADRTNQYKAAVKNIEDTRTGAKTEIDEAAQRRDDAREKKLIQDRVKANAELLAATQALNDAMQEEETTNAETKTEQAAKAALAPGGAIDSAKQSISGGNGDLKTQEGMEAIARLINMSGEGSSEEEQLKELRLIKAALLGQKLKVARV</sequence>
<feature type="transmembrane region" description="Helical" evidence="4">
    <location>
        <begin position="35"/>
        <end position="54"/>
    </location>
</feature>
<name>A0A518IKS3_9PLAN</name>
<accession>A0A518IKS3</accession>
<dbReference type="AlphaFoldDB" id="A0A518IKS3"/>
<keyword evidence="7" id="KW-1185">Reference proteome</keyword>
<feature type="transmembrane region" description="Helical" evidence="4">
    <location>
        <begin position="369"/>
        <end position="397"/>
    </location>
</feature>
<dbReference type="PANTHER" id="PTHR37813">
    <property type="entry name" value="FELS-2 PROPHAGE PROTEIN"/>
    <property type="match status" value="1"/>
</dbReference>
<dbReference type="Proteomes" id="UP000318313">
    <property type="component" value="Chromosome"/>
</dbReference>
<dbReference type="EMBL" id="CP037452">
    <property type="protein sequence ID" value="QDV53696.1"/>
    <property type="molecule type" value="Genomic_DNA"/>
</dbReference>
<evidence type="ECO:0000256" key="3">
    <source>
        <dbReference type="SAM" id="MobiDB-lite"/>
    </source>
</evidence>
<keyword evidence="4" id="KW-0472">Membrane</keyword>
<protein>
    <submittedName>
        <fullName evidence="6">Phage-related minor tail protein</fullName>
    </submittedName>
</protein>
<keyword evidence="1" id="KW-1188">Viral release from host cell</keyword>